<keyword evidence="2" id="KW-1185">Reference proteome</keyword>
<evidence type="ECO:0000313" key="2">
    <source>
        <dbReference type="Proteomes" id="UP000594261"/>
    </source>
</evidence>
<dbReference type="Proteomes" id="UP000594261">
    <property type="component" value="Chromosome 4"/>
</dbReference>
<dbReference type="EMBL" id="LRBV02000004">
    <property type="status" value="NOT_ANNOTATED_CDS"/>
    <property type="molecule type" value="Genomic_DNA"/>
</dbReference>
<accession>A0A7N2LCK6</accession>
<name>A0A7N2LCK6_QUELO</name>
<dbReference type="AlphaFoldDB" id="A0A7N2LCK6"/>
<sequence length="229" mass="25326">MKKNKVQEWDNELLNDDSFNIPRGIPETLSSQPPSDMGLYYLRGLEGVSTKLNLRTASIASITSSYTGSTSAFSTTEQCMCLPQTHSHSDSSSPCSQFLKSHNLVVPSCQPYSNNWSQDPDNLDLQSSDYLESLMKIPIQNNQSLKSDLFELLQKSAELDSSLKWRPNNISFEGNQCNKLSSFIFCIPLSFVGSNPCRSQLPKPISMTNSSSVLSRVAASNATPKEILN</sequence>
<dbReference type="InParanoid" id="A0A7N2LCK6"/>
<organism evidence="1 2">
    <name type="scientific">Quercus lobata</name>
    <name type="common">Valley oak</name>
    <dbReference type="NCBI Taxonomy" id="97700"/>
    <lineage>
        <taxon>Eukaryota</taxon>
        <taxon>Viridiplantae</taxon>
        <taxon>Streptophyta</taxon>
        <taxon>Embryophyta</taxon>
        <taxon>Tracheophyta</taxon>
        <taxon>Spermatophyta</taxon>
        <taxon>Magnoliopsida</taxon>
        <taxon>eudicotyledons</taxon>
        <taxon>Gunneridae</taxon>
        <taxon>Pentapetalae</taxon>
        <taxon>rosids</taxon>
        <taxon>fabids</taxon>
        <taxon>Fagales</taxon>
        <taxon>Fagaceae</taxon>
        <taxon>Quercus</taxon>
    </lineage>
</organism>
<protein>
    <submittedName>
        <fullName evidence="1">Uncharacterized protein</fullName>
    </submittedName>
</protein>
<dbReference type="Gramene" id="QL04p003064:mrna">
    <property type="protein sequence ID" value="QL04p003064:mrna"/>
    <property type="gene ID" value="QL04p003064"/>
</dbReference>
<proteinExistence type="predicted"/>
<evidence type="ECO:0000313" key="1">
    <source>
        <dbReference type="EnsemblPlants" id="QL04p003064:mrna"/>
    </source>
</evidence>
<reference evidence="1" key="2">
    <citation type="submission" date="2021-01" db="UniProtKB">
        <authorList>
            <consortium name="EnsemblPlants"/>
        </authorList>
    </citation>
    <scope>IDENTIFICATION</scope>
</reference>
<reference evidence="1 2" key="1">
    <citation type="journal article" date="2016" name="G3 (Bethesda)">
        <title>First Draft Assembly and Annotation of the Genome of a California Endemic Oak Quercus lobata Nee (Fagaceae).</title>
        <authorList>
            <person name="Sork V.L."/>
            <person name="Fitz-Gibbon S.T."/>
            <person name="Puiu D."/>
            <person name="Crepeau M."/>
            <person name="Gugger P.F."/>
            <person name="Sherman R."/>
            <person name="Stevens K."/>
            <person name="Langley C.H."/>
            <person name="Pellegrini M."/>
            <person name="Salzberg S.L."/>
        </authorList>
    </citation>
    <scope>NUCLEOTIDE SEQUENCE [LARGE SCALE GENOMIC DNA]</scope>
    <source>
        <strain evidence="1 2">cv. SW786</strain>
    </source>
</reference>
<dbReference type="EnsemblPlants" id="QL04p003064:mrna">
    <property type="protein sequence ID" value="QL04p003064:mrna"/>
    <property type="gene ID" value="QL04p003064"/>
</dbReference>